<reference evidence="1" key="1">
    <citation type="submission" date="2023-07" db="EMBL/GenBank/DDBJ databases">
        <title>Chromosome-level genome assembly of Artemia franciscana.</title>
        <authorList>
            <person name="Jo E."/>
        </authorList>
    </citation>
    <scope>NUCLEOTIDE SEQUENCE</scope>
    <source>
        <tissue evidence="1">Whole body</tissue>
    </source>
</reference>
<name>A0AA88IER8_ARTSF</name>
<dbReference type="EMBL" id="JAVRJZ010000008">
    <property type="protein sequence ID" value="KAK2719522.1"/>
    <property type="molecule type" value="Genomic_DNA"/>
</dbReference>
<dbReference type="Proteomes" id="UP001187531">
    <property type="component" value="Unassembled WGS sequence"/>
</dbReference>
<evidence type="ECO:0000313" key="1">
    <source>
        <dbReference type="EMBL" id="KAK2719522.1"/>
    </source>
</evidence>
<gene>
    <name evidence="1" type="ORF">QYM36_005114</name>
</gene>
<accession>A0AA88IER8</accession>
<protein>
    <submittedName>
        <fullName evidence="1">Uncharacterized protein</fullName>
    </submittedName>
</protein>
<sequence length="202" mass="23495">MLRDELSLDNQWENIVESLKEAAQEVGRYNRKKKEQWISESTWDIIDQRAEVKILSDRHEHNTTCTRKYLDDLKAQCKRLNKQVKTQTRNDKRMYLETMADQAEVAARRGDSHTVYVITKELVVISKASSTQVENIEGILLTQTDDIIRRWMEHFNEVLNQVPPTISLNIPGERLFDLGIHSGPLLLSEGLWQNGYDHGLYS</sequence>
<organism evidence="1 2">
    <name type="scientific">Artemia franciscana</name>
    <name type="common">Brine shrimp</name>
    <name type="synonym">Artemia sanfranciscana</name>
    <dbReference type="NCBI Taxonomy" id="6661"/>
    <lineage>
        <taxon>Eukaryota</taxon>
        <taxon>Metazoa</taxon>
        <taxon>Ecdysozoa</taxon>
        <taxon>Arthropoda</taxon>
        <taxon>Crustacea</taxon>
        <taxon>Branchiopoda</taxon>
        <taxon>Anostraca</taxon>
        <taxon>Artemiidae</taxon>
        <taxon>Artemia</taxon>
    </lineage>
</organism>
<comment type="caution">
    <text evidence="1">The sequence shown here is derived from an EMBL/GenBank/DDBJ whole genome shotgun (WGS) entry which is preliminary data.</text>
</comment>
<keyword evidence="2" id="KW-1185">Reference proteome</keyword>
<dbReference type="AlphaFoldDB" id="A0AA88IER8"/>
<evidence type="ECO:0000313" key="2">
    <source>
        <dbReference type="Proteomes" id="UP001187531"/>
    </source>
</evidence>
<proteinExistence type="predicted"/>